<gene>
    <name evidence="2" type="ORF">HMPREF1318_2376</name>
</gene>
<dbReference type="Proteomes" id="UP000002941">
    <property type="component" value="Unassembled WGS sequence"/>
</dbReference>
<feature type="transmembrane region" description="Helical" evidence="1">
    <location>
        <begin position="7"/>
        <end position="26"/>
    </location>
</feature>
<sequence length="101" mass="10645">MSMSNQVWVGIGGLVLGGAMLVNWWFEMFSDSWYAELCRSFMEEFNLGRNTTALIEPAVGGFLTSGGGLSLAQAAGFEIGGPLTTLFGIGMFLSLAVGIIG</sequence>
<name>J1HLW5_9ACTO</name>
<keyword evidence="1" id="KW-0472">Membrane</keyword>
<comment type="caution">
    <text evidence="2">The sequence shown here is derived from an EMBL/GenBank/DDBJ whole genome shotgun (WGS) entry which is preliminary data.</text>
</comment>
<keyword evidence="1" id="KW-1133">Transmembrane helix</keyword>
<keyword evidence="3" id="KW-1185">Reference proteome</keyword>
<proteinExistence type="predicted"/>
<organism evidence="2 3">
    <name type="scientific">Actinomyces massiliensis F0489</name>
    <dbReference type="NCBI Taxonomy" id="1125718"/>
    <lineage>
        <taxon>Bacteria</taxon>
        <taxon>Bacillati</taxon>
        <taxon>Actinomycetota</taxon>
        <taxon>Actinomycetes</taxon>
        <taxon>Actinomycetales</taxon>
        <taxon>Actinomycetaceae</taxon>
        <taxon>Actinomyces</taxon>
    </lineage>
</organism>
<keyword evidence="1" id="KW-0812">Transmembrane</keyword>
<protein>
    <submittedName>
        <fullName evidence="2">Uncharacterized protein</fullName>
    </submittedName>
</protein>
<feature type="transmembrane region" description="Helical" evidence="1">
    <location>
        <begin position="79"/>
        <end position="100"/>
    </location>
</feature>
<reference evidence="2 3" key="1">
    <citation type="submission" date="2012-05" db="EMBL/GenBank/DDBJ databases">
        <authorList>
            <person name="Harkins D.M."/>
            <person name="Madupu R."/>
            <person name="Durkin A.S."/>
            <person name="Torralba M."/>
            <person name="Methe B."/>
            <person name="Sutton G.G."/>
            <person name="Nelson K.E."/>
        </authorList>
    </citation>
    <scope>NUCLEOTIDE SEQUENCE [LARGE SCALE GENOMIC DNA]</scope>
    <source>
        <strain evidence="2 3">F0489</strain>
    </source>
</reference>
<evidence type="ECO:0000313" key="3">
    <source>
        <dbReference type="Proteomes" id="UP000002941"/>
    </source>
</evidence>
<evidence type="ECO:0000256" key="1">
    <source>
        <dbReference type="SAM" id="Phobius"/>
    </source>
</evidence>
<feature type="non-terminal residue" evidence="2">
    <location>
        <position position="101"/>
    </location>
</feature>
<dbReference type="AlphaFoldDB" id="J1HLW5"/>
<evidence type="ECO:0000313" key="2">
    <source>
        <dbReference type="EMBL" id="EJF46970.1"/>
    </source>
</evidence>
<accession>J1HLW5</accession>
<dbReference type="EMBL" id="AKFT01000037">
    <property type="protein sequence ID" value="EJF46970.1"/>
    <property type="molecule type" value="Genomic_DNA"/>
</dbReference>